<feature type="transmembrane region" description="Helical" evidence="1">
    <location>
        <begin position="268"/>
        <end position="286"/>
    </location>
</feature>
<evidence type="ECO:0000256" key="1">
    <source>
        <dbReference type="SAM" id="Phobius"/>
    </source>
</evidence>
<dbReference type="EMBL" id="CP075897">
    <property type="protein sequence ID" value="QWB31324.1"/>
    <property type="molecule type" value="Genomic_DNA"/>
</dbReference>
<gene>
    <name evidence="2" type="ORF">KKI46_06645</name>
</gene>
<feature type="transmembrane region" description="Helical" evidence="1">
    <location>
        <begin position="12"/>
        <end position="34"/>
    </location>
</feature>
<feature type="transmembrane region" description="Helical" evidence="1">
    <location>
        <begin position="233"/>
        <end position="261"/>
    </location>
</feature>
<keyword evidence="1" id="KW-0472">Membrane</keyword>
<dbReference type="RefSeq" id="WP_158513333.1">
    <property type="nucleotide sequence ID" value="NZ_CP075897.1"/>
</dbReference>
<accession>A0ABX8GCH2</accession>
<protein>
    <recommendedName>
        <fullName evidence="4">ABC-2 family transporter protein</fullName>
    </recommendedName>
</protein>
<proteinExistence type="predicted"/>
<organism evidence="2 3">
    <name type="scientific">Exiguobacterium acetylicum</name>
    <name type="common">Brevibacterium acetylicum</name>
    <dbReference type="NCBI Taxonomy" id="41170"/>
    <lineage>
        <taxon>Bacteria</taxon>
        <taxon>Bacillati</taxon>
        <taxon>Bacillota</taxon>
        <taxon>Bacilli</taxon>
        <taxon>Bacillales</taxon>
        <taxon>Bacillales Family XII. Incertae Sedis</taxon>
        <taxon>Exiguobacterium</taxon>
    </lineage>
</organism>
<dbReference type="Proteomes" id="UP000679498">
    <property type="component" value="Chromosome"/>
</dbReference>
<feature type="transmembrane region" description="Helical" evidence="1">
    <location>
        <begin position="319"/>
        <end position="340"/>
    </location>
</feature>
<evidence type="ECO:0000313" key="2">
    <source>
        <dbReference type="EMBL" id="QWB31324.1"/>
    </source>
</evidence>
<keyword evidence="3" id="KW-1185">Reference proteome</keyword>
<evidence type="ECO:0000313" key="3">
    <source>
        <dbReference type="Proteomes" id="UP000679498"/>
    </source>
</evidence>
<evidence type="ECO:0008006" key="4">
    <source>
        <dbReference type="Google" id="ProtNLM"/>
    </source>
</evidence>
<keyword evidence="1" id="KW-0812">Transmembrane</keyword>
<feature type="transmembrane region" description="Helical" evidence="1">
    <location>
        <begin position="177"/>
        <end position="205"/>
    </location>
</feature>
<keyword evidence="1" id="KW-1133">Transmembrane helix</keyword>
<dbReference type="GeneID" id="88811347"/>
<sequence length="350" mass="40458">MMSMLRFESYKLYKSLIVWLLLIGTGIFFLPTLVEPIDHVVKSRYSSFEGPATKDVFKMIETDRNIINDPDTRMLEDDIFYKNEIYAQILHMEEAQIQRQQRLDVLKSDTFEQKLVNRINVASIRYHDPAEIVATFVNQSGLLFPLIGLLLVTISYTRERMTGVEQYQLTSRNGRHLLLRAKWMAAVMYVTIIHVLTYLATILVVRYQLGPIDWSAPMQAMDGLTAAPYPLSIGGYVLCTFIYQELAFVTLATAILCASLFAKQYSHAFIYVMVLIGLPLTYGYVIPDVFFPDFVQVLIFFFPSRGVLTRELFQTDIPFVLPIFVMLVWIVLIVTLYVFMMRSVKRRELT</sequence>
<name>A0ABX8GCH2_EXIAC</name>
<reference evidence="2 3" key="1">
    <citation type="submission" date="2021-05" db="EMBL/GenBank/DDBJ databases">
        <title>Biocontrol using Exiguobacterium acetylicum SI17 against litchi downy blight caused by Peronophythora litchii.</title>
        <authorList>
            <person name="Zheng L."/>
        </authorList>
    </citation>
    <scope>NUCLEOTIDE SEQUENCE [LARGE SCALE GENOMIC DNA]</scope>
    <source>
        <strain evidence="2 3">SI17</strain>
    </source>
</reference>
<feature type="transmembrane region" description="Helical" evidence="1">
    <location>
        <begin position="136"/>
        <end position="156"/>
    </location>
</feature>